<sequence length="582" mass="65669">MIAAPAAPVWAQPSAGAAQTVPGSADARLKALYDAEWDWREKEMAREPGEDGRGATADHLPRVDAATQQRRLEYWTNVLSELGKIPRDQLSPEEKINAEVFETIITAFVNDIRFKTYEAPFNSDSFFWTDFSPREGFQDADEYRRYLGRLKDVPRYFAEQTANMRAGLARGFTVPKVSVTGRDKTIEPYTKADETNPLYVPFLQMPSNIPAAEQERLKAEAKQVIAQQAVPAYTELLSFIRDEYLPKARTNISASSLPDGKAYYQAMIEKFTTLKLTPEEIHKIGLSEVARITAEMEATKKKAGFNGTLGEFRHFLKTDPQFYAKTPHELIAEASYWVKKADLKLKDTIGFLPRFRHGILPVPEALAPIYTGGRGGLESCLFNTYNLPARPLYTLPSLALHECTPGHSFQGALALEGPPRPAFRNATYFSGYGEGWGLYTEWLGTVMGIYETPYQEFGRHTYEMWRAVRLVVDTGIHHYGWSREKALDYMKANLALSDHEITTEVDRYIAWPGQAVSYKLGELQIRRHRREAEQALGPKFDQRKFHDAILQIGSVPLPVLEERMKQFIADGGENPPMTAAAP</sequence>
<comment type="caution">
    <text evidence="2">The sequence shown here is derived from an EMBL/GenBank/DDBJ whole genome shotgun (WGS) entry which is preliminary data.</text>
</comment>
<dbReference type="PANTHER" id="PTHR33361">
    <property type="entry name" value="GLR0591 PROTEIN"/>
    <property type="match status" value="1"/>
</dbReference>
<evidence type="ECO:0000256" key="1">
    <source>
        <dbReference type="SAM" id="MobiDB-lite"/>
    </source>
</evidence>
<gene>
    <name evidence="2" type="ORF">DF286_09450</name>
</gene>
<dbReference type="Proteomes" id="UP000245916">
    <property type="component" value="Unassembled WGS sequence"/>
</dbReference>
<keyword evidence="3" id="KW-1185">Reference proteome</keyword>
<reference evidence="2 3" key="1">
    <citation type="submission" date="2018-05" db="EMBL/GenBank/DDBJ databases">
        <title>Genome of Sphingosinicella humi QZX222.</title>
        <authorList>
            <person name="Qiao Z."/>
            <person name="Wang G."/>
        </authorList>
    </citation>
    <scope>NUCLEOTIDE SEQUENCE [LARGE SCALE GENOMIC DNA]</scope>
    <source>
        <strain evidence="2 3">QZX222</strain>
    </source>
</reference>
<organism evidence="2 3">
    <name type="scientific">Allosphingosinicella humi</name>
    <dbReference type="NCBI Taxonomy" id="2068657"/>
    <lineage>
        <taxon>Bacteria</taxon>
        <taxon>Pseudomonadati</taxon>
        <taxon>Pseudomonadota</taxon>
        <taxon>Alphaproteobacteria</taxon>
        <taxon>Sphingomonadales</taxon>
        <taxon>Sphingomonadaceae</taxon>
        <taxon>Allosphingosinicella</taxon>
    </lineage>
</organism>
<dbReference type="InterPro" id="IPR010281">
    <property type="entry name" value="DUF885"/>
</dbReference>
<dbReference type="PANTHER" id="PTHR33361:SF2">
    <property type="entry name" value="DUF885 DOMAIN-CONTAINING PROTEIN"/>
    <property type="match status" value="1"/>
</dbReference>
<feature type="region of interest" description="Disordered" evidence="1">
    <location>
        <begin position="1"/>
        <end position="20"/>
    </location>
</feature>
<evidence type="ECO:0000313" key="2">
    <source>
        <dbReference type="EMBL" id="PWG03942.1"/>
    </source>
</evidence>
<proteinExistence type="predicted"/>
<protein>
    <submittedName>
        <fullName evidence="2">DUF885 domain-containing protein</fullName>
    </submittedName>
</protein>
<dbReference type="Pfam" id="PF05960">
    <property type="entry name" value="DUF885"/>
    <property type="match status" value="1"/>
</dbReference>
<dbReference type="EMBL" id="QFFF01000001">
    <property type="protein sequence ID" value="PWG03942.1"/>
    <property type="molecule type" value="Genomic_DNA"/>
</dbReference>
<dbReference type="OrthoDB" id="9763405at2"/>
<evidence type="ECO:0000313" key="3">
    <source>
        <dbReference type="Proteomes" id="UP000245916"/>
    </source>
</evidence>
<dbReference type="AlphaFoldDB" id="A0A2U2J6L6"/>
<name>A0A2U2J6L6_9SPHN</name>
<accession>A0A2U2J6L6</accession>